<evidence type="ECO:0000256" key="12">
    <source>
        <dbReference type="SAM" id="Phobius"/>
    </source>
</evidence>
<evidence type="ECO:0000256" key="9">
    <source>
        <dbReference type="ARBA" id="ARBA00023180"/>
    </source>
</evidence>
<dbReference type="AlphaFoldDB" id="A0AAV5WWR3"/>
<evidence type="ECO:0000256" key="4">
    <source>
        <dbReference type="ARBA" id="ARBA00022692"/>
    </source>
</evidence>
<dbReference type="InterPro" id="IPR015683">
    <property type="entry name" value="Ionotropic_Glu_rcpt"/>
</dbReference>
<evidence type="ECO:0000256" key="1">
    <source>
        <dbReference type="ARBA" id="ARBA00004141"/>
    </source>
</evidence>
<dbReference type="GO" id="GO:0015276">
    <property type="term" value="F:ligand-gated monoatomic ion channel activity"/>
    <property type="evidence" value="ECO:0007669"/>
    <property type="project" value="InterPro"/>
</dbReference>
<dbReference type="SUPFAM" id="SSF53850">
    <property type="entry name" value="Periplasmic binding protein-like II"/>
    <property type="match status" value="1"/>
</dbReference>
<keyword evidence="3" id="KW-0813">Transport</keyword>
<keyword evidence="5 12" id="KW-1133">Transmembrane helix</keyword>
<evidence type="ECO:0000256" key="8">
    <source>
        <dbReference type="ARBA" id="ARBA00023170"/>
    </source>
</evidence>
<organism evidence="15 16">
    <name type="scientific">Pristionchus fissidentatus</name>
    <dbReference type="NCBI Taxonomy" id="1538716"/>
    <lineage>
        <taxon>Eukaryota</taxon>
        <taxon>Metazoa</taxon>
        <taxon>Ecdysozoa</taxon>
        <taxon>Nematoda</taxon>
        <taxon>Chromadorea</taxon>
        <taxon>Rhabditida</taxon>
        <taxon>Rhabditina</taxon>
        <taxon>Diplogasteromorpha</taxon>
        <taxon>Diplogasteroidea</taxon>
        <taxon>Neodiplogasteridae</taxon>
        <taxon>Pristionchus</taxon>
    </lineage>
</organism>
<keyword evidence="4 12" id="KW-0812">Transmembrane</keyword>
<proteinExistence type="inferred from homology"/>
<dbReference type="Pfam" id="PF10613">
    <property type="entry name" value="Lig_chan-Glu_bd"/>
    <property type="match status" value="1"/>
</dbReference>
<feature type="domain" description="Ionotropic glutamate receptor C-terminal" evidence="13">
    <location>
        <begin position="2"/>
        <end position="355"/>
    </location>
</feature>
<evidence type="ECO:0000256" key="7">
    <source>
        <dbReference type="ARBA" id="ARBA00023136"/>
    </source>
</evidence>
<feature type="non-terminal residue" evidence="15">
    <location>
        <position position="1"/>
    </location>
</feature>
<evidence type="ECO:0000256" key="2">
    <source>
        <dbReference type="ARBA" id="ARBA00008685"/>
    </source>
</evidence>
<keyword evidence="8" id="KW-0675">Receptor</keyword>
<accession>A0AAV5WWR3</accession>
<dbReference type="SMART" id="SM00918">
    <property type="entry name" value="Lig_chan-Glu_bd"/>
    <property type="match status" value="1"/>
</dbReference>
<dbReference type="EMBL" id="BTSY01000007">
    <property type="protein sequence ID" value="GMT35055.1"/>
    <property type="molecule type" value="Genomic_DNA"/>
</dbReference>
<dbReference type="InterPro" id="IPR019594">
    <property type="entry name" value="Glu/Gly-bd"/>
</dbReference>
<gene>
    <name evidence="15" type="ORF">PFISCL1PPCAC_26352</name>
</gene>
<keyword evidence="11" id="KW-0407">Ion channel</keyword>
<keyword evidence="9" id="KW-0325">Glycoprotein</keyword>
<feature type="domain" description="Ionotropic glutamate receptor L-glutamate and glycine-binding" evidence="14">
    <location>
        <begin position="9"/>
        <end position="76"/>
    </location>
</feature>
<feature type="transmembrane region" description="Helical" evidence="12">
    <location>
        <begin position="375"/>
        <end position="396"/>
    </location>
</feature>
<dbReference type="GO" id="GO:0016020">
    <property type="term" value="C:membrane"/>
    <property type="evidence" value="ECO:0007669"/>
    <property type="project" value="UniProtKB-SubCell"/>
</dbReference>
<comment type="similarity">
    <text evidence="2">Belongs to the glutamate-gated ion channel (TC 1.A.10.1) family.</text>
</comment>
<feature type="transmembrane region" description="Helical" evidence="12">
    <location>
        <begin position="184"/>
        <end position="205"/>
    </location>
</feature>
<keyword evidence="10" id="KW-1071">Ligand-gated ion channel</keyword>
<keyword evidence="6" id="KW-0406">Ion transport</keyword>
<dbReference type="InterPro" id="IPR001320">
    <property type="entry name" value="Iontro_rcpt_C"/>
</dbReference>
<evidence type="ECO:0000256" key="11">
    <source>
        <dbReference type="ARBA" id="ARBA00023303"/>
    </source>
</evidence>
<evidence type="ECO:0000313" key="15">
    <source>
        <dbReference type="EMBL" id="GMT35055.1"/>
    </source>
</evidence>
<sequence length="420" mass="48510">RMGTYQTHPFFRTRKECYIDSGQDECFYNRKYEGYSVDLMHLLRQDLDIDIRIINRGGPGWLSSNGWNGLIGDVLKSEIDFFIGNVPITTDRAAAVHFSTPFLTSGMSFVIKNPGDLVATTDTKEEVNRSSPFAPYLPPDPPSITPFNSSAWMSIITMEVMSIVTSAILWWMMKSQHKDDKGRFRFFIWLFFLILWITCSLLLLFSTISHIRSSFTENDETEPSVEFLLNNTNIDYGTYQYEEPRDLFKNTNDTLLKKMKVKMDNDKIIVLKSHYQGLHRVRNSDGFAYIMDEREFQYENLKSCDLMKIGQNLFTYNYAVGTRKGYYLNEKIDASIQRFKENGYLERIFNKWFVEGSECNGNQTTKDAARDERSIPYSVFGMALGIGLSIALSVLATQLENRRKNNPVKFTDELTPMTDA</sequence>
<comment type="subcellular location">
    <subcellularLocation>
        <location evidence="1">Membrane</location>
        <topology evidence="1">Multi-pass membrane protein</topology>
    </subcellularLocation>
</comment>
<dbReference type="Proteomes" id="UP001432322">
    <property type="component" value="Unassembled WGS sequence"/>
</dbReference>
<evidence type="ECO:0000256" key="5">
    <source>
        <dbReference type="ARBA" id="ARBA00022989"/>
    </source>
</evidence>
<evidence type="ECO:0000256" key="6">
    <source>
        <dbReference type="ARBA" id="ARBA00023065"/>
    </source>
</evidence>
<dbReference type="PANTHER" id="PTHR18966">
    <property type="entry name" value="IONOTROPIC GLUTAMATE RECEPTOR"/>
    <property type="match status" value="1"/>
</dbReference>
<keyword evidence="7 12" id="KW-0472">Membrane</keyword>
<name>A0AAV5WWR3_9BILA</name>
<comment type="caution">
    <text evidence="15">The sequence shown here is derived from an EMBL/GenBank/DDBJ whole genome shotgun (WGS) entry which is preliminary data.</text>
</comment>
<dbReference type="SMART" id="SM00079">
    <property type="entry name" value="PBPe"/>
    <property type="match status" value="1"/>
</dbReference>
<evidence type="ECO:0000259" key="13">
    <source>
        <dbReference type="SMART" id="SM00079"/>
    </source>
</evidence>
<evidence type="ECO:0000256" key="10">
    <source>
        <dbReference type="ARBA" id="ARBA00023286"/>
    </source>
</evidence>
<evidence type="ECO:0000259" key="14">
    <source>
        <dbReference type="SMART" id="SM00918"/>
    </source>
</evidence>
<protein>
    <submittedName>
        <fullName evidence="15">Uncharacterized protein</fullName>
    </submittedName>
</protein>
<reference evidence="15" key="1">
    <citation type="submission" date="2023-10" db="EMBL/GenBank/DDBJ databases">
        <title>Genome assembly of Pristionchus species.</title>
        <authorList>
            <person name="Yoshida K."/>
            <person name="Sommer R.J."/>
        </authorList>
    </citation>
    <scope>NUCLEOTIDE SEQUENCE</scope>
    <source>
        <strain evidence="15">RS5133</strain>
    </source>
</reference>
<dbReference type="Gene3D" id="3.40.190.10">
    <property type="entry name" value="Periplasmic binding protein-like II"/>
    <property type="match status" value="2"/>
</dbReference>
<evidence type="ECO:0000256" key="3">
    <source>
        <dbReference type="ARBA" id="ARBA00022448"/>
    </source>
</evidence>
<keyword evidence="16" id="KW-1185">Reference proteome</keyword>
<feature type="transmembrane region" description="Helical" evidence="12">
    <location>
        <begin position="151"/>
        <end position="172"/>
    </location>
</feature>
<evidence type="ECO:0000313" key="16">
    <source>
        <dbReference type="Proteomes" id="UP001432322"/>
    </source>
</evidence>